<dbReference type="NCBIfam" id="TIGR03177">
    <property type="entry name" value="pilus_cpaB"/>
    <property type="match status" value="1"/>
</dbReference>
<dbReference type="Pfam" id="PF08666">
    <property type="entry name" value="SAF"/>
    <property type="match status" value="1"/>
</dbReference>
<dbReference type="AlphaFoldDB" id="A0A4Q9H587"/>
<reference evidence="3 4" key="1">
    <citation type="submission" date="2019-02" db="EMBL/GenBank/DDBJ databases">
        <title>Aquabacterium sp. strain KMB7.</title>
        <authorList>
            <person name="Chen W.-M."/>
        </authorList>
    </citation>
    <scope>NUCLEOTIDE SEQUENCE [LARGE SCALE GENOMIC DNA]</scope>
    <source>
        <strain evidence="3 4">KMB7</strain>
    </source>
</reference>
<feature type="domain" description="AFP-like" evidence="2">
    <location>
        <begin position="53"/>
        <end position="117"/>
    </location>
</feature>
<gene>
    <name evidence="3" type="primary">cpaB</name>
    <name evidence="3" type="ORF">EYS42_07105</name>
</gene>
<name>A0A4Q9H587_9BURK</name>
<sequence length="325" mass="34652">MLDKLRQLKPNRQATMLLSAAGLGLTAALVARSYMSNRIEQLEADTKGPTIEVVVAKTDLQKGAVLSEETVAIRQVPQAYAHEQAILPENFNNAEGEVLAFSVKGGQMVLWPMLEEKRAPSFAHQVEVGRRAMTVPVDEINSISGMLEPGDMIDLLASLDRNGKKVTFPLLQNVKVLATGQRSQSDPKSGERRDYSTVTLDTTPEQAHQVIAVREQGRITALLRNPQDKTAIDKTSVNLEGLLADAPSAAAAPLAASGAAKAGVPILYGGQQAEFTPEQLNLGKGNPLMNALRAITQSATAQSTNTEPSRTTAPMPAAMQGSAQP</sequence>
<feature type="compositionally biased region" description="Polar residues" evidence="1">
    <location>
        <begin position="298"/>
        <end position="312"/>
    </location>
</feature>
<dbReference type="InterPro" id="IPR031571">
    <property type="entry name" value="RcpC_dom"/>
</dbReference>
<dbReference type="SMART" id="SM00858">
    <property type="entry name" value="SAF"/>
    <property type="match status" value="1"/>
</dbReference>
<dbReference type="Pfam" id="PF16976">
    <property type="entry name" value="RcpC"/>
    <property type="match status" value="1"/>
</dbReference>
<organism evidence="3 4">
    <name type="scientific">Aquabacterium lacunae</name>
    <dbReference type="NCBI Taxonomy" id="2528630"/>
    <lineage>
        <taxon>Bacteria</taxon>
        <taxon>Pseudomonadati</taxon>
        <taxon>Pseudomonadota</taxon>
        <taxon>Betaproteobacteria</taxon>
        <taxon>Burkholderiales</taxon>
        <taxon>Aquabacterium</taxon>
    </lineage>
</organism>
<evidence type="ECO:0000256" key="1">
    <source>
        <dbReference type="SAM" id="MobiDB-lite"/>
    </source>
</evidence>
<dbReference type="PROSITE" id="PS50844">
    <property type="entry name" value="AFP_LIKE"/>
    <property type="match status" value="1"/>
</dbReference>
<evidence type="ECO:0000259" key="2">
    <source>
        <dbReference type="PROSITE" id="PS50844"/>
    </source>
</evidence>
<dbReference type="CDD" id="cd11614">
    <property type="entry name" value="SAF_CpaB_FlgA_like"/>
    <property type="match status" value="1"/>
</dbReference>
<dbReference type="EMBL" id="SIXI01000002">
    <property type="protein sequence ID" value="TBO32924.1"/>
    <property type="molecule type" value="Genomic_DNA"/>
</dbReference>
<dbReference type="InterPro" id="IPR006190">
    <property type="entry name" value="SAF_AFP_Neu5Ac"/>
</dbReference>
<feature type="region of interest" description="Disordered" evidence="1">
    <location>
        <begin position="298"/>
        <end position="325"/>
    </location>
</feature>
<protein>
    <submittedName>
        <fullName evidence="3">Flp pilus assembly protein CpaB</fullName>
    </submittedName>
</protein>
<dbReference type="OrthoDB" id="2037472at2"/>
<evidence type="ECO:0000313" key="4">
    <source>
        <dbReference type="Proteomes" id="UP000292120"/>
    </source>
</evidence>
<dbReference type="InterPro" id="IPR013974">
    <property type="entry name" value="SAF"/>
</dbReference>
<dbReference type="InterPro" id="IPR017592">
    <property type="entry name" value="Pilus_assmbl_Flp-typ_CpaB"/>
</dbReference>
<evidence type="ECO:0000313" key="3">
    <source>
        <dbReference type="EMBL" id="TBO32924.1"/>
    </source>
</evidence>
<keyword evidence="4" id="KW-1185">Reference proteome</keyword>
<comment type="caution">
    <text evidence="3">The sequence shown here is derived from an EMBL/GenBank/DDBJ whole genome shotgun (WGS) entry which is preliminary data.</text>
</comment>
<proteinExistence type="predicted"/>
<dbReference type="Proteomes" id="UP000292120">
    <property type="component" value="Unassembled WGS sequence"/>
</dbReference>
<accession>A0A4Q9H587</accession>
<dbReference type="RefSeq" id="WP_130967158.1">
    <property type="nucleotide sequence ID" value="NZ_SIXI01000002.1"/>
</dbReference>